<dbReference type="OrthoDB" id="1878542at2759"/>
<name>A0A2P5A4C3_PARAD</name>
<keyword evidence="3" id="KW-1185">Reference proteome</keyword>
<comment type="caution">
    <text evidence="2">The sequence shown here is derived from an EMBL/GenBank/DDBJ whole genome shotgun (WGS) entry which is preliminary data.</text>
</comment>
<accession>A0A2P5A4C3</accession>
<gene>
    <name evidence="2" type="ORF">PanWU01x14_370170</name>
</gene>
<protein>
    <submittedName>
        <fullName evidence="2">Uncharacterized protein</fullName>
    </submittedName>
</protein>
<evidence type="ECO:0000256" key="1">
    <source>
        <dbReference type="SAM" id="MobiDB-lite"/>
    </source>
</evidence>
<feature type="non-terminal residue" evidence="2">
    <location>
        <position position="1"/>
    </location>
</feature>
<feature type="region of interest" description="Disordered" evidence="1">
    <location>
        <begin position="57"/>
        <end position="78"/>
    </location>
</feature>
<dbReference type="EMBL" id="JXTB01001071">
    <property type="protein sequence ID" value="PON31401.1"/>
    <property type="molecule type" value="Genomic_DNA"/>
</dbReference>
<reference evidence="3" key="1">
    <citation type="submission" date="2016-06" db="EMBL/GenBank/DDBJ databases">
        <title>Parallel loss of symbiosis genes in relatives of nitrogen-fixing non-legume Parasponia.</title>
        <authorList>
            <person name="Van Velzen R."/>
            <person name="Holmer R."/>
            <person name="Bu F."/>
            <person name="Rutten L."/>
            <person name="Van Zeijl A."/>
            <person name="Liu W."/>
            <person name="Santuari L."/>
            <person name="Cao Q."/>
            <person name="Sharma T."/>
            <person name="Shen D."/>
            <person name="Roswanjaya Y."/>
            <person name="Wardhani T."/>
            <person name="Kalhor M.S."/>
            <person name="Jansen J."/>
            <person name="Van den Hoogen J."/>
            <person name="Gungor B."/>
            <person name="Hartog M."/>
            <person name="Hontelez J."/>
            <person name="Verver J."/>
            <person name="Yang W.-C."/>
            <person name="Schijlen E."/>
            <person name="Repin R."/>
            <person name="Schilthuizen M."/>
            <person name="Schranz E."/>
            <person name="Heidstra R."/>
            <person name="Miyata K."/>
            <person name="Fedorova E."/>
            <person name="Kohlen W."/>
            <person name="Bisseling T."/>
            <person name="Smit S."/>
            <person name="Geurts R."/>
        </authorList>
    </citation>
    <scope>NUCLEOTIDE SEQUENCE [LARGE SCALE GENOMIC DNA]</scope>
    <source>
        <strain evidence="3">cv. WU1-14</strain>
    </source>
</reference>
<proteinExistence type="predicted"/>
<evidence type="ECO:0000313" key="3">
    <source>
        <dbReference type="Proteomes" id="UP000237105"/>
    </source>
</evidence>
<sequence>AIVQSSVLSTLSWAPVLFRLPHDVLFGSVNYGNVTLTGDAMHPMGIRVSVTTADSWLERDFPEPSDDTPISGGSEPPG</sequence>
<organism evidence="2 3">
    <name type="scientific">Parasponia andersonii</name>
    <name type="common">Sponia andersonii</name>
    <dbReference type="NCBI Taxonomy" id="3476"/>
    <lineage>
        <taxon>Eukaryota</taxon>
        <taxon>Viridiplantae</taxon>
        <taxon>Streptophyta</taxon>
        <taxon>Embryophyta</taxon>
        <taxon>Tracheophyta</taxon>
        <taxon>Spermatophyta</taxon>
        <taxon>Magnoliopsida</taxon>
        <taxon>eudicotyledons</taxon>
        <taxon>Gunneridae</taxon>
        <taxon>Pentapetalae</taxon>
        <taxon>rosids</taxon>
        <taxon>fabids</taxon>
        <taxon>Rosales</taxon>
        <taxon>Cannabaceae</taxon>
        <taxon>Parasponia</taxon>
    </lineage>
</organism>
<dbReference type="Proteomes" id="UP000237105">
    <property type="component" value="Unassembled WGS sequence"/>
</dbReference>
<dbReference type="AlphaFoldDB" id="A0A2P5A4C3"/>
<evidence type="ECO:0000313" key="2">
    <source>
        <dbReference type="EMBL" id="PON31401.1"/>
    </source>
</evidence>